<evidence type="ECO:0000256" key="1">
    <source>
        <dbReference type="SAM" id="MobiDB-lite"/>
    </source>
</evidence>
<name>A0ABP5VPW6_9ACTN</name>
<organism evidence="2 3">
    <name type="scientific">Streptomyces glaucosporus</name>
    <dbReference type="NCBI Taxonomy" id="284044"/>
    <lineage>
        <taxon>Bacteria</taxon>
        <taxon>Bacillati</taxon>
        <taxon>Actinomycetota</taxon>
        <taxon>Actinomycetes</taxon>
        <taxon>Kitasatosporales</taxon>
        <taxon>Streptomycetaceae</taxon>
        <taxon>Streptomyces</taxon>
    </lineage>
</organism>
<accession>A0ABP5VPW6</accession>
<evidence type="ECO:0000313" key="2">
    <source>
        <dbReference type="EMBL" id="GAA2407344.1"/>
    </source>
</evidence>
<gene>
    <name evidence="2" type="ORF">GCM10010420_39290</name>
</gene>
<feature type="region of interest" description="Disordered" evidence="1">
    <location>
        <begin position="1"/>
        <end position="26"/>
    </location>
</feature>
<reference evidence="3" key="1">
    <citation type="journal article" date="2019" name="Int. J. Syst. Evol. Microbiol.">
        <title>The Global Catalogue of Microorganisms (GCM) 10K type strain sequencing project: providing services to taxonomists for standard genome sequencing and annotation.</title>
        <authorList>
            <consortium name="The Broad Institute Genomics Platform"/>
            <consortium name="The Broad Institute Genome Sequencing Center for Infectious Disease"/>
            <person name="Wu L."/>
            <person name="Ma J."/>
        </authorList>
    </citation>
    <scope>NUCLEOTIDE SEQUENCE [LARGE SCALE GENOMIC DNA]</scope>
    <source>
        <strain evidence="3">JCM 6921</strain>
    </source>
</reference>
<keyword evidence="3" id="KW-1185">Reference proteome</keyword>
<evidence type="ECO:0000313" key="3">
    <source>
        <dbReference type="Proteomes" id="UP001500058"/>
    </source>
</evidence>
<dbReference type="RefSeq" id="WP_344632383.1">
    <property type="nucleotide sequence ID" value="NZ_BAAATJ010000019.1"/>
</dbReference>
<comment type="caution">
    <text evidence="2">The sequence shown here is derived from an EMBL/GenBank/DDBJ whole genome shotgun (WGS) entry which is preliminary data.</text>
</comment>
<dbReference type="Proteomes" id="UP001500058">
    <property type="component" value="Unassembled WGS sequence"/>
</dbReference>
<proteinExistence type="predicted"/>
<protein>
    <submittedName>
        <fullName evidence="2">Uncharacterized protein</fullName>
    </submittedName>
</protein>
<dbReference type="EMBL" id="BAAATJ010000019">
    <property type="protein sequence ID" value="GAA2407344.1"/>
    <property type="molecule type" value="Genomic_DNA"/>
</dbReference>
<sequence>MTDRPRSRGLRLVHSTGRGPSPHLRLLSSNPYGLTTAEVRAEARRCLACGWQLWEVRYRFATKGGGR</sequence>